<dbReference type="Proteomes" id="UP000503129">
    <property type="component" value="Chromosome"/>
</dbReference>
<evidence type="ECO:0000313" key="2">
    <source>
        <dbReference type="Proteomes" id="UP000503129"/>
    </source>
</evidence>
<name>A0A856MNU3_9CYAN</name>
<reference evidence="1 2" key="1">
    <citation type="submission" date="2018-06" db="EMBL/GenBank/DDBJ databases">
        <title>Comparative genomics of Brasilonema spp. strains.</title>
        <authorList>
            <person name="Alvarenga D.O."/>
            <person name="Fiore M.F."/>
            <person name="Varani A.M."/>
        </authorList>
    </citation>
    <scope>NUCLEOTIDE SEQUENCE [LARGE SCALE GENOMIC DNA]</scope>
    <source>
        <strain evidence="1 2">CENA114</strain>
    </source>
</reference>
<dbReference type="KEGG" id="bsen:DP114_24375"/>
<proteinExistence type="predicted"/>
<keyword evidence="2" id="KW-1185">Reference proteome</keyword>
<organism evidence="1 2">
    <name type="scientific">Brasilonema sennae CENA114</name>
    <dbReference type="NCBI Taxonomy" id="415709"/>
    <lineage>
        <taxon>Bacteria</taxon>
        <taxon>Bacillati</taxon>
        <taxon>Cyanobacteriota</taxon>
        <taxon>Cyanophyceae</taxon>
        <taxon>Nostocales</taxon>
        <taxon>Scytonemataceae</taxon>
        <taxon>Brasilonema</taxon>
        <taxon>Bromeliae group (in: Brasilonema)</taxon>
    </lineage>
</organism>
<evidence type="ECO:0000313" key="1">
    <source>
        <dbReference type="EMBL" id="QDL10616.1"/>
    </source>
</evidence>
<dbReference type="AlphaFoldDB" id="A0A856MNU3"/>
<sequence>MKKTNIIFLFIVCSVLCSASYFIMNWVYGNQIKKDNTISKQENQQSVSVNLTPQASPKPTPTFDQAKSEKFTNTAKFLAGMNVDSKSPLSQFQKNESWQDHRRFFDNTWSKLENQQLTKVRKWSQQELKQINYKSIFYPFSGPDFLYAYSFFPKGNKYVLVGLEPVGSLFDLASLSESKRDLKLQEVRGSLYAILRFSFFLTNEMKVDLQKQGVLPILYVFLARTENRILDVQQIGLDTDGKVQPFQKGMVSGVKMTFVPKGKSQADTLYYFSTDLSDDGLKKRPEFKKFVGQLDNKVTYLKAASYLMYYETFSDIKKLILTQSNYVLQDDSGMPFKAFDNSKWNLNLYGNYTNPIGLFANRYQADLRKVYITNKSIKPLSFGVGYKFGVNDSNLMLAEAKKTQKP</sequence>
<dbReference type="EMBL" id="CP030118">
    <property type="protein sequence ID" value="QDL10616.1"/>
    <property type="molecule type" value="Genomic_DNA"/>
</dbReference>
<gene>
    <name evidence="1" type="ORF">DP114_24375</name>
</gene>
<protein>
    <submittedName>
        <fullName evidence="1">Uncharacterized protein</fullName>
    </submittedName>
</protein>
<accession>A0A856MNU3</accession>